<feature type="transmembrane region" description="Helical" evidence="7">
    <location>
        <begin position="269"/>
        <end position="288"/>
    </location>
</feature>
<feature type="transmembrane region" description="Helical" evidence="7">
    <location>
        <begin position="20"/>
        <end position="42"/>
    </location>
</feature>
<feature type="transmembrane region" description="Helical" evidence="7">
    <location>
        <begin position="336"/>
        <end position="359"/>
    </location>
</feature>
<evidence type="ECO:0000256" key="1">
    <source>
        <dbReference type="ARBA" id="ARBA00004424"/>
    </source>
</evidence>
<dbReference type="EMBL" id="JARBDR010000917">
    <property type="protein sequence ID" value="KAJ8302417.1"/>
    <property type="molecule type" value="Genomic_DNA"/>
</dbReference>
<proteinExistence type="inferred from homology"/>
<keyword evidence="3" id="KW-1003">Cell membrane</keyword>
<dbReference type="Proteomes" id="UP001217089">
    <property type="component" value="Unassembled WGS sequence"/>
</dbReference>
<organism evidence="8 9">
    <name type="scientific">Tegillarca granosa</name>
    <name type="common">Malaysian cockle</name>
    <name type="synonym">Anadara granosa</name>
    <dbReference type="NCBI Taxonomy" id="220873"/>
    <lineage>
        <taxon>Eukaryota</taxon>
        <taxon>Metazoa</taxon>
        <taxon>Spiralia</taxon>
        <taxon>Lophotrochozoa</taxon>
        <taxon>Mollusca</taxon>
        <taxon>Bivalvia</taxon>
        <taxon>Autobranchia</taxon>
        <taxon>Pteriomorphia</taxon>
        <taxon>Arcoida</taxon>
        <taxon>Arcoidea</taxon>
        <taxon>Arcidae</taxon>
        <taxon>Tegillarca</taxon>
    </lineage>
</organism>
<keyword evidence="5 7" id="KW-1133">Transmembrane helix</keyword>
<evidence type="ECO:0000256" key="6">
    <source>
        <dbReference type="ARBA" id="ARBA00023136"/>
    </source>
</evidence>
<dbReference type="PANTHER" id="PTHR10010">
    <property type="entry name" value="SOLUTE CARRIER FAMILY 34 SODIUM PHOSPHATE , MEMBER 2-RELATED"/>
    <property type="match status" value="1"/>
</dbReference>
<feature type="transmembrane region" description="Helical" evidence="7">
    <location>
        <begin position="365"/>
        <end position="386"/>
    </location>
</feature>
<evidence type="ECO:0000313" key="9">
    <source>
        <dbReference type="Proteomes" id="UP001217089"/>
    </source>
</evidence>
<feature type="transmembrane region" description="Helical" evidence="7">
    <location>
        <begin position="294"/>
        <end position="315"/>
    </location>
</feature>
<evidence type="ECO:0008006" key="10">
    <source>
        <dbReference type="Google" id="ProtNLM"/>
    </source>
</evidence>
<evidence type="ECO:0000256" key="2">
    <source>
        <dbReference type="ARBA" id="ARBA00005808"/>
    </source>
</evidence>
<dbReference type="Pfam" id="PF02690">
    <property type="entry name" value="Na_Pi_cotrans"/>
    <property type="match status" value="2"/>
</dbReference>
<evidence type="ECO:0000256" key="5">
    <source>
        <dbReference type="ARBA" id="ARBA00022989"/>
    </source>
</evidence>
<sequence>MLIITILGKIAGQTFRESELLGNPVTGLMIGVLATVLLQSSSTTTSIIITMVGAKLIPLQNSIPMVMGANIGTSVTNTIVSLAQSGDRQEFRKAFGGATVHDMFNWLSVLILLPLEVATHYLYHLTGAIVESLNLKESSNYKKDMLKKLTKPFTNLIVQGNHLFAMTDLSDSVVGAILLVLSLVLIILSLIFIVKLLNSLLKSPLSKILNRTINAELPGKLAILTGYIAILVGTGVTMVIQSSSVFTSTLTPLVGVGILSIDRMLPLTLGANIGTTLTGILAALAAPAKAIPDTLRVALCHLFFNISGVLIFYPIPFMRKAPIGLAKLLGNTTAKYRWFSVLYILITFVFIPSSVFALSLSGPTIFMAIGIPLLSILIIIIVINIIQKYRARILPNFCKHGIFCHYSCIPCNLMTK</sequence>
<feature type="transmembrane region" description="Helical" evidence="7">
    <location>
        <begin position="62"/>
        <end position="83"/>
    </location>
</feature>
<feature type="transmembrane region" description="Helical" evidence="7">
    <location>
        <begin position="173"/>
        <end position="197"/>
    </location>
</feature>
<keyword evidence="9" id="KW-1185">Reference proteome</keyword>
<comment type="caution">
    <text evidence="8">The sequence shown here is derived from an EMBL/GenBank/DDBJ whole genome shotgun (WGS) entry which is preliminary data.</text>
</comment>
<name>A0ABQ9EET8_TEGGR</name>
<feature type="transmembrane region" description="Helical" evidence="7">
    <location>
        <begin position="245"/>
        <end position="262"/>
    </location>
</feature>
<comment type="subcellular location">
    <subcellularLocation>
        <location evidence="1">Apical cell membrane</location>
        <topology evidence="1">Multi-pass membrane protein</topology>
    </subcellularLocation>
</comment>
<dbReference type="NCBIfam" id="NF037997">
    <property type="entry name" value="Na_Pi_symport"/>
    <property type="match status" value="1"/>
</dbReference>
<feature type="transmembrane region" description="Helical" evidence="7">
    <location>
        <begin position="104"/>
        <end position="123"/>
    </location>
</feature>
<reference evidence="8 9" key="1">
    <citation type="submission" date="2022-12" db="EMBL/GenBank/DDBJ databases">
        <title>Chromosome-level genome of Tegillarca granosa.</title>
        <authorList>
            <person name="Kim J."/>
        </authorList>
    </citation>
    <scope>NUCLEOTIDE SEQUENCE [LARGE SCALE GENOMIC DNA]</scope>
    <source>
        <strain evidence="8">Teg-2019</strain>
        <tissue evidence="8">Adductor muscle</tissue>
    </source>
</reference>
<keyword evidence="6 7" id="KW-0472">Membrane</keyword>
<comment type="similarity">
    <text evidence="2">Belongs to the SLC34A transporter family.</text>
</comment>
<dbReference type="PANTHER" id="PTHR10010:SF46">
    <property type="entry name" value="SODIUM-DEPENDENT PHOSPHATE TRANSPORT PROTEIN 2B"/>
    <property type="match status" value="1"/>
</dbReference>
<accession>A0ABQ9EET8</accession>
<keyword evidence="4 7" id="KW-0812">Transmembrane</keyword>
<gene>
    <name evidence="8" type="ORF">KUTeg_018813</name>
</gene>
<protein>
    <recommendedName>
        <fullName evidence="10">Sodium-dependent phosphate transporter</fullName>
    </recommendedName>
</protein>
<evidence type="ECO:0000313" key="8">
    <source>
        <dbReference type="EMBL" id="KAJ8302417.1"/>
    </source>
</evidence>
<evidence type="ECO:0000256" key="7">
    <source>
        <dbReference type="SAM" id="Phobius"/>
    </source>
</evidence>
<evidence type="ECO:0000256" key="4">
    <source>
        <dbReference type="ARBA" id="ARBA00022692"/>
    </source>
</evidence>
<dbReference type="InterPro" id="IPR003841">
    <property type="entry name" value="Na/Pi_transpt"/>
</dbReference>
<evidence type="ECO:0000256" key="3">
    <source>
        <dbReference type="ARBA" id="ARBA00022475"/>
    </source>
</evidence>
<feature type="transmembrane region" description="Helical" evidence="7">
    <location>
        <begin position="217"/>
        <end position="239"/>
    </location>
</feature>